<keyword evidence="2" id="KW-0479">Metal-binding</keyword>
<comment type="caution">
    <text evidence="6">The sequence shown here is derived from an EMBL/GenBank/DDBJ whole genome shotgun (WGS) entry which is preliminary data.</text>
</comment>
<dbReference type="SUPFAM" id="SSF53098">
    <property type="entry name" value="Ribonuclease H-like"/>
    <property type="match status" value="1"/>
</dbReference>
<protein>
    <submittedName>
        <fullName evidence="6">Uncharacterized protein</fullName>
    </submittedName>
</protein>
<evidence type="ECO:0000256" key="5">
    <source>
        <dbReference type="ARBA" id="ARBA00023242"/>
    </source>
</evidence>
<dbReference type="GO" id="GO:0005634">
    <property type="term" value="C:nucleus"/>
    <property type="evidence" value="ECO:0007669"/>
    <property type="project" value="UniProtKB-SubCell"/>
</dbReference>
<reference evidence="7" key="1">
    <citation type="submission" date="2024-04" db="EMBL/GenBank/DDBJ databases">
        <title>Salinicola lusitanus LLJ914,a marine bacterium isolated from the Okinawa Trough.</title>
        <authorList>
            <person name="Li J."/>
        </authorList>
    </citation>
    <scope>NUCLEOTIDE SEQUENCE [LARGE SCALE GENOMIC DNA]</scope>
</reference>
<evidence type="ECO:0000256" key="3">
    <source>
        <dbReference type="ARBA" id="ARBA00022771"/>
    </source>
</evidence>
<dbReference type="AlphaFoldDB" id="A0AAW0ND65"/>
<dbReference type="InterPro" id="IPR012337">
    <property type="entry name" value="RNaseH-like_sf"/>
</dbReference>
<proteinExistence type="predicted"/>
<evidence type="ECO:0000313" key="6">
    <source>
        <dbReference type="EMBL" id="KAK7896570.1"/>
    </source>
</evidence>
<evidence type="ECO:0000256" key="4">
    <source>
        <dbReference type="ARBA" id="ARBA00022833"/>
    </source>
</evidence>
<evidence type="ECO:0000313" key="7">
    <source>
        <dbReference type="Proteomes" id="UP001460270"/>
    </source>
</evidence>
<name>A0AAW0ND65_9GOBI</name>
<evidence type="ECO:0000256" key="1">
    <source>
        <dbReference type="ARBA" id="ARBA00004123"/>
    </source>
</evidence>
<dbReference type="PANTHER" id="PTHR46481">
    <property type="entry name" value="ZINC FINGER BED DOMAIN-CONTAINING PROTEIN 4"/>
    <property type="match status" value="1"/>
</dbReference>
<gene>
    <name evidence="6" type="ORF">WMY93_021895</name>
</gene>
<dbReference type="GO" id="GO:0008270">
    <property type="term" value="F:zinc ion binding"/>
    <property type="evidence" value="ECO:0007669"/>
    <property type="project" value="UniProtKB-KW"/>
</dbReference>
<accession>A0AAW0ND65</accession>
<dbReference type="Proteomes" id="UP001460270">
    <property type="component" value="Unassembled WGS sequence"/>
</dbReference>
<dbReference type="PANTHER" id="PTHR46481:SF10">
    <property type="entry name" value="ZINC FINGER BED DOMAIN-CONTAINING PROTEIN 39"/>
    <property type="match status" value="1"/>
</dbReference>
<comment type="subcellular location">
    <subcellularLocation>
        <location evidence="1">Nucleus</location>
    </subcellularLocation>
</comment>
<keyword evidence="4" id="KW-0862">Zinc</keyword>
<keyword evidence="3" id="KW-0863">Zinc-finger</keyword>
<evidence type="ECO:0000256" key="2">
    <source>
        <dbReference type="ARBA" id="ARBA00022723"/>
    </source>
</evidence>
<dbReference type="EMBL" id="JBBPFD010000015">
    <property type="protein sequence ID" value="KAK7896570.1"/>
    <property type="molecule type" value="Genomic_DNA"/>
</dbReference>
<organism evidence="6 7">
    <name type="scientific">Mugilogobius chulae</name>
    <name type="common">yellowstripe goby</name>
    <dbReference type="NCBI Taxonomy" id="88201"/>
    <lineage>
        <taxon>Eukaryota</taxon>
        <taxon>Metazoa</taxon>
        <taxon>Chordata</taxon>
        <taxon>Craniata</taxon>
        <taxon>Vertebrata</taxon>
        <taxon>Euteleostomi</taxon>
        <taxon>Actinopterygii</taxon>
        <taxon>Neopterygii</taxon>
        <taxon>Teleostei</taxon>
        <taxon>Neoteleostei</taxon>
        <taxon>Acanthomorphata</taxon>
        <taxon>Gobiaria</taxon>
        <taxon>Gobiiformes</taxon>
        <taxon>Gobioidei</taxon>
        <taxon>Gobiidae</taxon>
        <taxon>Gobionellinae</taxon>
        <taxon>Mugilogobius</taxon>
    </lineage>
</organism>
<dbReference type="InterPro" id="IPR052035">
    <property type="entry name" value="ZnF_BED_domain_contain"/>
</dbReference>
<keyword evidence="5" id="KW-0539">Nucleus</keyword>
<keyword evidence="7" id="KW-1185">Reference proteome</keyword>
<sequence>MFIFIIFINRYNDNMNQKRHPLAAEGQSSIESFVTRGVQLYNQGHPRQKAITEALILELIIACNLPLSLVENTHFRSFMSVVDQRYNPVSRSVVNRRLNELAKEMDLTIKQKLDRASTVNVTVDIWTDRSMRGYLGVTAHFIEMETRAPTLKSVLLRCDRFTGSHTDERIHEKFEEMCEYFNIRHKLDYIICDNAANMKKAFTTSFPSEKPKREETDELENAALWEELADDFQEDVDAIQSSCRQQRLQCFAHTLQLVVRDGLKETKSLNIPITKVSKLWSMLHSACKIKEAFEETFGANRSIPGAVSTRWNSTLCLVDTVTNLDLQTLNTLLETQGHKELCLSTTEWSHLNELVEVLSPFLQATDLTQGEKVVSISAALPCVLSLNSHLMVMQNTTRYLVNLVKTLQVSLRQRFQGIFVNVKMDHTPENTEPLPFGNAVYMMSALLDPSFCFFWLEQDVHAPDEAKNQVKQMIMDLILAETCKGSPEKPTCETGADEEKAAAAPAKVLPRLFSGYRKKHTLDYNSSVQTELMRYIAHSTDEDEIFFVGNNKFSPTAIFLHIISS</sequence>